<dbReference type="Gene3D" id="3.30.420.10">
    <property type="entry name" value="Ribonuclease H-like superfamily/Ribonuclease H"/>
    <property type="match status" value="1"/>
</dbReference>
<evidence type="ECO:0000313" key="3">
    <source>
        <dbReference type="Proteomes" id="UP000541610"/>
    </source>
</evidence>
<dbReference type="InterPro" id="IPR036397">
    <property type="entry name" value="RNaseH_sf"/>
</dbReference>
<dbReference type="InterPro" id="IPR012337">
    <property type="entry name" value="RNaseH-like_sf"/>
</dbReference>
<feature type="region of interest" description="Disordered" evidence="1">
    <location>
        <begin position="338"/>
        <end position="376"/>
    </location>
</feature>
<dbReference type="OrthoDB" id="10351760at2759"/>
<feature type="compositionally biased region" description="Basic and acidic residues" evidence="1">
    <location>
        <begin position="344"/>
        <end position="357"/>
    </location>
</feature>
<proteinExistence type="predicted"/>
<sequence length="376" mass="41830">MKDLVEQFCTFKKIYREVKRFVRSCDVYAVAKTGKMLNKAISSPRSIDSLIEMIGAEGILKVVVSDRGGRFTSATFRQTLSRYNVVQALYHANGPAQRGWLERGDKEFGAILKASTVGDGATRPWSLDDASLWVSMAAFTMTCLPYSDADDKVLCPWICSRASANMVDNVLGTDEEAVSQARAWLGSGLLFDHLTSDIAQIRDTCSEEWGQSLKGLQDLWQKRRVQVRRRLAGSRRLKNEHLKVGDVVWKKNYNVDKFGNLFTGSFTVTATEGVTISIGDKGGQTSVCGIHQLKRGGPKIKIAREGVDIIKKAASAQTETELTRPAFDESGLRQWRDAVMNEEAMTRSKESSGEDGRRHQHQRQQGAQGPEMLTSR</sequence>
<evidence type="ECO:0008006" key="4">
    <source>
        <dbReference type="Google" id="ProtNLM"/>
    </source>
</evidence>
<dbReference type="SUPFAM" id="SSF53098">
    <property type="entry name" value="Ribonuclease H-like"/>
    <property type="match status" value="1"/>
</dbReference>
<gene>
    <name evidence="2" type="ORF">FOZ60_001900</name>
</gene>
<evidence type="ECO:0000256" key="1">
    <source>
        <dbReference type="SAM" id="MobiDB-lite"/>
    </source>
</evidence>
<dbReference type="GO" id="GO:0003676">
    <property type="term" value="F:nucleic acid binding"/>
    <property type="evidence" value="ECO:0007669"/>
    <property type="project" value="InterPro"/>
</dbReference>
<dbReference type="Proteomes" id="UP000541610">
    <property type="component" value="Unassembled WGS sequence"/>
</dbReference>
<evidence type="ECO:0000313" key="2">
    <source>
        <dbReference type="EMBL" id="KAF4696224.1"/>
    </source>
</evidence>
<dbReference type="EMBL" id="JABANP010000013">
    <property type="protein sequence ID" value="KAF4696224.1"/>
    <property type="molecule type" value="Genomic_DNA"/>
</dbReference>
<organism evidence="2 3">
    <name type="scientific">Perkinsus olseni</name>
    <name type="common">Perkinsus atlanticus</name>
    <dbReference type="NCBI Taxonomy" id="32597"/>
    <lineage>
        <taxon>Eukaryota</taxon>
        <taxon>Sar</taxon>
        <taxon>Alveolata</taxon>
        <taxon>Perkinsozoa</taxon>
        <taxon>Perkinsea</taxon>
        <taxon>Perkinsida</taxon>
        <taxon>Perkinsidae</taxon>
        <taxon>Perkinsus</taxon>
    </lineage>
</organism>
<dbReference type="AlphaFoldDB" id="A0A7J6PJ69"/>
<reference evidence="2 3" key="1">
    <citation type="submission" date="2020-04" db="EMBL/GenBank/DDBJ databases">
        <title>Perkinsus olseni comparative genomics.</title>
        <authorList>
            <person name="Bogema D.R."/>
        </authorList>
    </citation>
    <scope>NUCLEOTIDE SEQUENCE [LARGE SCALE GENOMIC DNA]</scope>
    <source>
        <strain evidence="2">00978-12</strain>
    </source>
</reference>
<accession>A0A7J6PJ69</accession>
<comment type="caution">
    <text evidence="2">The sequence shown here is derived from an EMBL/GenBank/DDBJ whole genome shotgun (WGS) entry which is preliminary data.</text>
</comment>
<protein>
    <recommendedName>
        <fullName evidence="4">Integrase catalytic domain-containing protein</fullName>
    </recommendedName>
</protein>
<name>A0A7J6PJ69_PEROL</name>